<organism evidence="2 3">
    <name type="scientific">Paracraurococcus lichenis</name>
    <dbReference type="NCBI Taxonomy" id="3064888"/>
    <lineage>
        <taxon>Bacteria</taxon>
        <taxon>Pseudomonadati</taxon>
        <taxon>Pseudomonadota</taxon>
        <taxon>Alphaproteobacteria</taxon>
        <taxon>Acetobacterales</taxon>
        <taxon>Roseomonadaceae</taxon>
        <taxon>Paracraurococcus</taxon>
    </lineage>
</organism>
<dbReference type="Proteomes" id="UP001243009">
    <property type="component" value="Unassembled WGS sequence"/>
</dbReference>
<dbReference type="SUPFAM" id="SSF54909">
    <property type="entry name" value="Dimeric alpha+beta barrel"/>
    <property type="match status" value="1"/>
</dbReference>
<dbReference type="InterPro" id="IPR011008">
    <property type="entry name" value="Dimeric_a/b-barrel"/>
</dbReference>
<keyword evidence="2" id="KW-0503">Monooxygenase</keyword>
<comment type="caution">
    <text evidence="2">The sequence shown here is derived from an EMBL/GenBank/DDBJ whole genome shotgun (WGS) entry which is preliminary data.</text>
</comment>
<name>A0ABT9DX48_9PROT</name>
<dbReference type="Gene3D" id="3.30.70.100">
    <property type="match status" value="1"/>
</dbReference>
<dbReference type="Pfam" id="PF03992">
    <property type="entry name" value="ABM"/>
    <property type="match status" value="1"/>
</dbReference>
<keyword evidence="2" id="KW-0560">Oxidoreductase</keyword>
<keyword evidence="3" id="KW-1185">Reference proteome</keyword>
<protein>
    <submittedName>
        <fullName evidence="2">Antibiotic biosynthesis monooxygenase</fullName>
    </submittedName>
</protein>
<dbReference type="InterPro" id="IPR007138">
    <property type="entry name" value="ABM_dom"/>
</dbReference>
<feature type="domain" description="ABM" evidence="1">
    <location>
        <begin position="8"/>
        <end position="68"/>
    </location>
</feature>
<sequence length="102" mass="11354">MVIRQWSGRASPGNRGAYPAHFRQNVLPALRGLPGFRGAQLLEREAEGLVEFLVLTRWESMDAVRRFAGPEPDRAVVEPEAEAALVAFDREVLHYAVVDEAP</sequence>
<gene>
    <name evidence="2" type="ORF">Q7A36_08960</name>
</gene>
<reference evidence="2 3" key="1">
    <citation type="submission" date="2023-08" db="EMBL/GenBank/DDBJ databases">
        <title>The draft genome sequence of Paracraurococcus sp. LOR1-02.</title>
        <authorList>
            <person name="Kingkaew E."/>
            <person name="Tanasupawat S."/>
        </authorList>
    </citation>
    <scope>NUCLEOTIDE SEQUENCE [LARGE SCALE GENOMIC DNA]</scope>
    <source>
        <strain evidence="2 3">LOR1-02</strain>
    </source>
</reference>
<evidence type="ECO:0000313" key="3">
    <source>
        <dbReference type="Proteomes" id="UP001243009"/>
    </source>
</evidence>
<dbReference type="GO" id="GO:0004497">
    <property type="term" value="F:monooxygenase activity"/>
    <property type="evidence" value="ECO:0007669"/>
    <property type="project" value="UniProtKB-KW"/>
</dbReference>
<accession>A0ABT9DX48</accession>
<dbReference type="RefSeq" id="WP_305103341.1">
    <property type="nucleotide sequence ID" value="NZ_JAUTWS010000007.1"/>
</dbReference>
<dbReference type="EMBL" id="JAUTWS010000007">
    <property type="protein sequence ID" value="MDO9708471.1"/>
    <property type="molecule type" value="Genomic_DNA"/>
</dbReference>
<evidence type="ECO:0000259" key="1">
    <source>
        <dbReference type="Pfam" id="PF03992"/>
    </source>
</evidence>
<evidence type="ECO:0000313" key="2">
    <source>
        <dbReference type="EMBL" id="MDO9708471.1"/>
    </source>
</evidence>
<proteinExistence type="predicted"/>